<keyword evidence="3" id="KW-1185">Reference proteome</keyword>
<feature type="compositionally biased region" description="Polar residues" evidence="1">
    <location>
        <begin position="369"/>
        <end position="392"/>
    </location>
</feature>
<dbReference type="EMBL" id="BSEH01000700">
    <property type="protein sequence ID" value="GLJ59122.1"/>
    <property type="molecule type" value="Genomic_DNA"/>
</dbReference>
<sequence length="392" mass="43879">MPSLAYAKTVRVCWPKKVASCSISIGLECAGCSGSDDGSARTGTFQWPRINDATGDLVIDSVQPLDQQDESPEQSTPTTIQLDQNVASIDSPNQIESTTVQHETIESSEAPVNKSVVIQEGMLLEDDNDDSREEKTKDIITLRNLEISPPPILCEEPTKDKETIADTHENHRPKRRRTCSPEATKLNDSTENSGRSKRQRRQTKLFQAGDVQTDYVLDGDDSLASTPSAKARTSRPTSRNRKKSTTSSSTSDVNSIAQAAIDTDQQIVNKLYEKNDYLAIRNEDNSFYLCQLTEDVDTTRTMIKVRWLDIKEGEKFYFLTSQNDLIPQASIIMPITFPDRPKNEKKGKQYFELEEEVRENIMDRLKRSLNMTTESASSQETGTDASQVSNAH</sequence>
<protein>
    <submittedName>
        <fullName evidence="2">Uncharacterized protein</fullName>
    </submittedName>
</protein>
<dbReference type="Proteomes" id="UP001234787">
    <property type="component" value="Unassembled WGS sequence"/>
</dbReference>
<reference evidence="2" key="1">
    <citation type="submission" date="2022-12" db="EMBL/GenBank/DDBJ databases">
        <title>Chromosome-Level Genome Assembly of Japanese Cedar (Cryptomeriajaponica D. Don).</title>
        <authorList>
            <person name="Fujino T."/>
            <person name="Yamaguchi K."/>
            <person name="Yokoyama T."/>
            <person name="Hamanaka T."/>
            <person name="Harazono Y."/>
            <person name="Kamada H."/>
            <person name="Kobayashi W."/>
            <person name="Ujino-Ihara T."/>
            <person name="Uchiyama K."/>
            <person name="Matsumoto A."/>
            <person name="Izuno A."/>
            <person name="Tsumura Y."/>
            <person name="Toyoda A."/>
            <person name="Shigenobu S."/>
            <person name="Moriguchi Y."/>
            <person name="Ueno S."/>
            <person name="Kasahara M."/>
        </authorList>
    </citation>
    <scope>NUCLEOTIDE SEQUENCE</scope>
</reference>
<evidence type="ECO:0000313" key="2">
    <source>
        <dbReference type="EMBL" id="GLJ59122.1"/>
    </source>
</evidence>
<dbReference type="AlphaFoldDB" id="A0AAD3RPV3"/>
<gene>
    <name evidence="2" type="ORF">SUGI_1493240</name>
</gene>
<organism evidence="2 3">
    <name type="scientific">Cryptomeria japonica</name>
    <name type="common">Japanese cedar</name>
    <name type="synonym">Cupressus japonica</name>
    <dbReference type="NCBI Taxonomy" id="3369"/>
    <lineage>
        <taxon>Eukaryota</taxon>
        <taxon>Viridiplantae</taxon>
        <taxon>Streptophyta</taxon>
        <taxon>Embryophyta</taxon>
        <taxon>Tracheophyta</taxon>
        <taxon>Spermatophyta</taxon>
        <taxon>Pinopsida</taxon>
        <taxon>Pinidae</taxon>
        <taxon>Conifers II</taxon>
        <taxon>Cupressales</taxon>
        <taxon>Cupressaceae</taxon>
        <taxon>Cryptomeria</taxon>
    </lineage>
</organism>
<feature type="region of interest" description="Disordered" evidence="1">
    <location>
        <begin position="368"/>
        <end position="392"/>
    </location>
</feature>
<feature type="compositionally biased region" description="Basic and acidic residues" evidence="1">
    <location>
        <begin position="156"/>
        <end position="170"/>
    </location>
</feature>
<proteinExistence type="predicted"/>
<evidence type="ECO:0000313" key="3">
    <source>
        <dbReference type="Proteomes" id="UP001234787"/>
    </source>
</evidence>
<comment type="caution">
    <text evidence="2">The sequence shown here is derived from an EMBL/GenBank/DDBJ whole genome shotgun (WGS) entry which is preliminary data.</text>
</comment>
<feature type="region of interest" description="Disordered" evidence="1">
    <location>
        <begin position="149"/>
        <end position="253"/>
    </location>
</feature>
<accession>A0AAD3RPV3</accession>
<evidence type="ECO:0000256" key="1">
    <source>
        <dbReference type="SAM" id="MobiDB-lite"/>
    </source>
</evidence>
<name>A0AAD3RPV3_CRYJA</name>